<accession>A0ACB9EA76</accession>
<evidence type="ECO:0000313" key="1">
    <source>
        <dbReference type="EMBL" id="KAI3755686.1"/>
    </source>
</evidence>
<keyword evidence="2" id="KW-1185">Reference proteome</keyword>
<sequence>MVATSYLNEVRSSHSGLRSWLMSQMEIGEMMHMNLLEAYFKSASKMLSEGGEVHVTIREDPPYDSWNAVLLASKSRLTLKEKFALVVPKVVDHHYNKDEVHVLEMNSQIHDDEVQVLCENDTGDDHVDVLKIDEDHGQKHLKSSEDDDK</sequence>
<evidence type="ECO:0000313" key="2">
    <source>
        <dbReference type="Proteomes" id="UP001056120"/>
    </source>
</evidence>
<gene>
    <name evidence="1" type="ORF">L1987_55492</name>
</gene>
<protein>
    <submittedName>
        <fullName evidence="1">Uncharacterized protein</fullName>
    </submittedName>
</protein>
<dbReference type="Proteomes" id="UP001056120">
    <property type="component" value="Linkage Group LG18"/>
</dbReference>
<reference evidence="1 2" key="2">
    <citation type="journal article" date="2022" name="Mol. Ecol. Resour.">
        <title>The genomes of chicory, endive, great burdock and yacon provide insights into Asteraceae paleo-polyploidization history and plant inulin production.</title>
        <authorList>
            <person name="Fan W."/>
            <person name="Wang S."/>
            <person name="Wang H."/>
            <person name="Wang A."/>
            <person name="Jiang F."/>
            <person name="Liu H."/>
            <person name="Zhao H."/>
            <person name="Xu D."/>
            <person name="Zhang Y."/>
        </authorList>
    </citation>
    <scope>NUCLEOTIDE SEQUENCE [LARGE SCALE GENOMIC DNA]</scope>
    <source>
        <strain evidence="2">cv. Yunnan</strain>
        <tissue evidence="1">Leaves</tissue>
    </source>
</reference>
<proteinExistence type="predicted"/>
<comment type="caution">
    <text evidence="1">The sequence shown here is derived from an EMBL/GenBank/DDBJ whole genome shotgun (WGS) entry which is preliminary data.</text>
</comment>
<name>A0ACB9EA76_9ASTR</name>
<reference evidence="2" key="1">
    <citation type="journal article" date="2022" name="Mol. Ecol. Resour.">
        <title>The genomes of chicory, endive, great burdock and yacon provide insights into Asteraceae palaeo-polyploidization history and plant inulin production.</title>
        <authorList>
            <person name="Fan W."/>
            <person name="Wang S."/>
            <person name="Wang H."/>
            <person name="Wang A."/>
            <person name="Jiang F."/>
            <person name="Liu H."/>
            <person name="Zhao H."/>
            <person name="Xu D."/>
            <person name="Zhang Y."/>
        </authorList>
    </citation>
    <scope>NUCLEOTIDE SEQUENCE [LARGE SCALE GENOMIC DNA]</scope>
    <source>
        <strain evidence="2">cv. Yunnan</strain>
    </source>
</reference>
<dbReference type="EMBL" id="CM042035">
    <property type="protein sequence ID" value="KAI3755686.1"/>
    <property type="molecule type" value="Genomic_DNA"/>
</dbReference>
<organism evidence="1 2">
    <name type="scientific">Smallanthus sonchifolius</name>
    <dbReference type="NCBI Taxonomy" id="185202"/>
    <lineage>
        <taxon>Eukaryota</taxon>
        <taxon>Viridiplantae</taxon>
        <taxon>Streptophyta</taxon>
        <taxon>Embryophyta</taxon>
        <taxon>Tracheophyta</taxon>
        <taxon>Spermatophyta</taxon>
        <taxon>Magnoliopsida</taxon>
        <taxon>eudicotyledons</taxon>
        <taxon>Gunneridae</taxon>
        <taxon>Pentapetalae</taxon>
        <taxon>asterids</taxon>
        <taxon>campanulids</taxon>
        <taxon>Asterales</taxon>
        <taxon>Asteraceae</taxon>
        <taxon>Asteroideae</taxon>
        <taxon>Heliantheae alliance</taxon>
        <taxon>Millerieae</taxon>
        <taxon>Smallanthus</taxon>
    </lineage>
</organism>